<accession>A0A1V6S5A7</accession>
<dbReference type="OrthoDB" id="6500128at2759"/>
<evidence type="ECO:0000313" key="12">
    <source>
        <dbReference type="EMBL" id="OQE08920.1"/>
    </source>
</evidence>
<evidence type="ECO:0000256" key="7">
    <source>
        <dbReference type="ARBA" id="ARBA00022840"/>
    </source>
</evidence>
<evidence type="ECO:0000256" key="3">
    <source>
        <dbReference type="ARBA" id="ARBA00022448"/>
    </source>
</evidence>
<sequence>MAVIVISIAVTLHSSIDNGAIAVSLLNILGFSSSLSFLITPWTQLKTSLGAVARIKGHQAAIPEEDDPNKTIRQLSEDWPAHGSIRFDHAYAGYESTEHTENSILRDITAVINAGEKVAICGRSGSGKSSLLLLAFHLLETSAGAVFIDEIDLSEIPCGVIRDRLTIIPQDPVILPGSLRFNLDPKGQVSDSAIFSSLNTVGLLDDLQMQNQHPLDVLMSEANFTRGQWQLESLARALLLKAHTRILVLGEISGIVDVETERLMFQVIRDHFKHATVVAVTHRLRCIRNFDKILLMKEGEIVETGVPSYLLTIPSLFKELWDEQWYTG</sequence>
<protein>
    <recommendedName>
        <fullName evidence="11">ABC transporter domain-containing protein</fullName>
    </recommendedName>
</protein>
<dbReference type="AlphaFoldDB" id="A0A1V6S5A7"/>
<evidence type="ECO:0000256" key="6">
    <source>
        <dbReference type="ARBA" id="ARBA00022741"/>
    </source>
</evidence>
<evidence type="ECO:0000256" key="8">
    <source>
        <dbReference type="ARBA" id="ARBA00022989"/>
    </source>
</evidence>
<evidence type="ECO:0000256" key="9">
    <source>
        <dbReference type="ARBA" id="ARBA00023136"/>
    </source>
</evidence>
<dbReference type="EMBL" id="MDYP01000008">
    <property type="protein sequence ID" value="OQE08920.1"/>
    <property type="molecule type" value="Genomic_DNA"/>
</dbReference>
<keyword evidence="5" id="KW-0812">Transmembrane</keyword>
<dbReference type="SUPFAM" id="SSF52540">
    <property type="entry name" value="P-loop containing nucleoside triphosphate hydrolases"/>
    <property type="match status" value="1"/>
</dbReference>
<keyword evidence="3" id="KW-0813">Transport</keyword>
<dbReference type="PANTHER" id="PTHR24223:SF399">
    <property type="entry name" value="ABC TRANSPORTER ATNG"/>
    <property type="match status" value="1"/>
</dbReference>
<evidence type="ECO:0000256" key="5">
    <source>
        <dbReference type="ARBA" id="ARBA00022692"/>
    </source>
</evidence>
<dbReference type="InterPro" id="IPR027417">
    <property type="entry name" value="P-loop_NTPase"/>
</dbReference>
<dbReference type="InterPro" id="IPR050173">
    <property type="entry name" value="ABC_transporter_C-like"/>
</dbReference>
<feature type="domain" description="ABC transporter" evidence="11">
    <location>
        <begin position="85"/>
        <end position="323"/>
    </location>
</feature>
<evidence type="ECO:0000256" key="1">
    <source>
        <dbReference type="ARBA" id="ARBA00004651"/>
    </source>
</evidence>
<comment type="caution">
    <text evidence="12">The sequence shown here is derived from an EMBL/GenBank/DDBJ whole genome shotgun (WGS) entry which is preliminary data.</text>
</comment>
<keyword evidence="8" id="KW-1133">Transmembrane helix</keyword>
<comment type="subcellular location">
    <subcellularLocation>
        <location evidence="1">Cell membrane</location>
        <topology evidence="1">Multi-pass membrane protein</topology>
    </subcellularLocation>
</comment>
<keyword evidence="10" id="KW-0325">Glycoprotein</keyword>
<keyword evidence="7" id="KW-0067">ATP-binding</keyword>
<dbReference type="Proteomes" id="UP000191518">
    <property type="component" value="Unassembled WGS sequence"/>
</dbReference>
<keyword evidence="6" id="KW-0547">Nucleotide-binding</keyword>
<evidence type="ECO:0000256" key="4">
    <source>
        <dbReference type="ARBA" id="ARBA00022475"/>
    </source>
</evidence>
<dbReference type="PANTHER" id="PTHR24223">
    <property type="entry name" value="ATP-BINDING CASSETTE SUB-FAMILY C"/>
    <property type="match status" value="1"/>
</dbReference>
<dbReference type="FunFam" id="3.40.50.300:FF:002145">
    <property type="entry name" value="ABC transporter (MsbA subfamily)"/>
    <property type="match status" value="1"/>
</dbReference>
<evidence type="ECO:0000256" key="2">
    <source>
        <dbReference type="ARBA" id="ARBA00009726"/>
    </source>
</evidence>
<dbReference type="GO" id="GO:0005524">
    <property type="term" value="F:ATP binding"/>
    <property type="evidence" value="ECO:0007669"/>
    <property type="project" value="UniProtKB-KW"/>
</dbReference>
<dbReference type="STRING" id="29845.A0A1V6S5A7"/>
<dbReference type="InterPro" id="IPR003593">
    <property type="entry name" value="AAA+_ATPase"/>
</dbReference>
<dbReference type="PROSITE" id="PS50893">
    <property type="entry name" value="ABC_TRANSPORTER_2"/>
    <property type="match status" value="1"/>
</dbReference>
<dbReference type="GO" id="GO:0005886">
    <property type="term" value="C:plasma membrane"/>
    <property type="evidence" value="ECO:0007669"/>
    <property type="project" value="UniProtKB-SubCell"/>
</dbReference>
<proteinExistence type="inferred from homology"/>
<comment type="similarity">
    <text evidence="2">Belongs to the ABC transporter superfamily. ABCC family. Conjugate transporter (TC 3.A.1.208) subfamily.</text>
</comment>
<evidence type="ECO:0000313" key="13">
    <source>
        <dbReference type="Proteomes" id="UP000191518"/>
    </source>
</evidence>
<dbReference type="GO" id="GO:0042626">
    <property type="term" value="F:ATPase-coupled transmembrane transporter activity"/>
    <property type="evidence" value="ECO:0007669"/>
    <property type="project" value="TreeGrafter"/>
</dbReference>
<dbReference type="Gene3D" id="3.40.50.300">
    <property type="entry name" value="P-loop containing nucleotide triphosphate hydrolases"/>
    <property type="match status" value="1"/>
</dbReference>
<evidence type="ECO:0000256" key="10">
    <source>
        <dbReference type="ARBA" id="ARBA00023180"/>
    </source>
</evidence>
<organism evidence="12 13">
    <name type="scientific">Penicillium vulpinum</name>
    <dbReference type="NCBI Taxonomy" id="29845"/>
    <lineage>
        <taxon>Eukaryota</taxon>
        <taxon>Fungi</taxon>
        <taxon>Dikarya</taxon>
        <taxon>Ascomycota</taxon>
        <taxon>Pezizomycotina</taxon>
        <taxon>Eurotiomycetes</taxon>
        <taxon>Eurotiomycetidae</taxon>
        <taxon>Eurotiales</taxon>
        <taxon>Aspergillaceae</taxon>
        <taxon>Penicillium</taxon>
    </lineage>
</organism>
<dbReference type="GO" id="GO:0016887">
    <property type="term" value="F:ATP hydrolysis activity"/>
    <property type="evidence" value="ECO:0007669"/>
    <property type="project" value="InterPro"/>
</dbReference>
<dbReference type="Pfam" id="PF00005">
    <property type="entry name" value="ABC_tran"/>
    <property type="match status" value="1"/>
</dbReference>
<gene>
    <name evidence="12" type="ORF">PENVUL_c008G05936</name>
</gene>
<keyword evidence="9" id="KW-0472">Membrane</keyword>
<reference evidence="13" key="1">
    <citation type="journal article" date="2017" name="Nat. Microbiol.">
        <title>Global analysis of biosynthetic gene clusters reveals vast potential of secondary metabolite production in Penicillium species.</title>
        <authorList>
            <person name="Nielsen J.C."/>
            <person name="Grijseels S."/>
            <person name="Prigent S."/>
            <person name="Ji B."/>
            <person name="Dainat J."/>
            <person name="Nielsen K.F."/>
            <person name="Frisvad J.C."/>
            <person name="Workman M."/>
            <person name="Nielsen J."/>
        </authorList>
    </citation>
    <scope>NUCLEOTIDE SEQUENCE [LARGE SCALE GENOMIC DNA]</scope>
    <source>
        <strain evidence="13">IBT 29486</strain>
    </source>
</reference>
<dbReference type="SMART" id="SM00382">
    <property type="entry name" value="AAA"/>
    <property type="match status" value="1"/>
</dbReference>
<keyword evidence="13" id="KW-1185">Reference proteome</keyword>
<name>A0A1V6S5A7_9EURO</name>
<keyword evidence="4" id="KW-1003">Cell membrane</keyword>
<evidence type="ECO:0000259" key="11">
    <source>
        <dbReference type="PROSITE" id="PS50893"/>
    </source>
</evidence>
<dbReference type="InterPro" id="IPR003439">
    <property type="entry name" value="ABC_transporter-like_ATP-bd"/>
</dbReference>